<organism evidence="1 2">
    <name type="scientific">Lynx pardinus</name>
    <name type="common">Iberian lynx</name>
    <name type="synonym">Felis pardina</name>
    <dbReference type="NCBI Taxonomy" id="191816"/>
    <lineage>
        <taxon>Eukaryota</taxon>
        <taxon>Metazoa</taxon>
        <taxon>Chordata</taxon>
        <taxon>Craniata</taxon>
        <taxon>Vertebrata</taxon>
        <taxon>Euteleostomi</taxon>
        <taxon>Mammalia</taxon>
        <taxon>Eutheria</taxon>
        <taxon>Laurasiatheria</taxon>
        <taxon>Carnivora</taxon>
        <taxon>Feliformia</taxon>
        <taxon>Felidae</taxon>
        <taxon>Felinae</taxon>
        <taxon>Lynx</taxon>
    </lineage>
</organism>
<protein>
    <submittedName>
        <fullName evidence="1">Uncharacterized protein</fullName>
    </submittedName>
</protein>
<dbReference type="EMBL" id="CAAGRJ010024717">
    <property type="protein sequence ID" value="VFV37553.1"/>
    <property type="molecule type" value="Genomic_DNA"/>
</dbReference>
<name>A0A485NZ72_LYNPA</name>
<accession>A0A485NZ72</accession>
<gene>
    <name evidence="1" type="ORF">LYPA_23C001786</name>
</gene>
<sequence>AAHGTATILQLRDTYCRREQLDILLEARDQLGHRKMYGGDFLRARMSSPALK</sequence>
<evidence type="ECO:0000313" key="1">
    <source>
        <dbReference type="EMBL" id="VFV37553.1"/>
    </source>
</evidence>
<dbReference type="Proteomes" id="UP000386466">
    <property type="component" value="Unassembled WGS sequence"/>
</dbReference>
<proteinExistence type="predicted"/>
<feature type="non-terminal residue" evidence="1">
    <location>
        <position position="52"/>
    </location>
</feature>
<dbReference type="AlphaFoldDB" id="A0A485NZ72"/>
<reference evidence="1 2" key="1">
    <citation type="submission" date="2019-01" db="EMBL/GenBank/DDBJ databases">
        <authorList>
            <person name="Alioto T."/>
            <person name="Alioto T."/>
        </authorList>
    </citation>
    <scope>NUCLEOTIDE SEQUENCE [LARGE SCALE GENOMIC DNA]</scope>
</reference>
<feature type="non-terminal residue" evidence="1">
    <location>
        <position position="1"/>
    </location>
</feature>
<keyword evidence="2" id="KW-1185">Reference proteome</keyword>
<evidence type="ECO:0000313" key="2">
    <source>
        <dbReference type="Proteomes" id="UP000386466"/>
    </source>
</evidence>